<dbReference type="GO" id="GO:0006281">
    <property type="term" value="P:DNA repair"/>
    <property type="evidence" value="ECO:0007669"/>
    <property type="project" value="InterPro"/>
</dbReference>
<dbReference type="Proteomes" id="UP001234989">
    <property type="component" value="Chromosome 10"/>
</dbReference>
<reference evidence="1" key="1">
    <citation type="submission" date="2023-08" db="EMBL/GenBank/DDBJ databases">
        <title>A de novo genome assembly of Solanum verrucosum Schlechtendal, a Mexican diploid species geographically isolated from the other diploid A-genome species in potato relatives.</title>
        <authorList>
            <person name="Hosaka K."/>
        </authorList>
    </citation>
    <scope>NUCLEOTIDE SEQUENCE</scope>
    <source>
        <tissue evidence="1">Young leaves</tissue>
    </source>
</reference>
<evidence type="ECO:0000313" key="2">
    <source>
        <dbReference type="Proteomes" id="UP001234989"/>
    </source>
</evidence>
<dbReference type="EMBL" id="CP133621">
    <property type="protein sequence ID" value="WMV48685.1"/>
    <property type="molecule type" value="Genomic_DNA"/>
</dbReference>
<dbReference type="InterPro" id="IPR036691">
    <property type="entry name" value="Endo/exonu/phosph_ase_sf"/>
</dbReference>
<name>A0AAF0ULS7_SOLVR</name>
<dbReference type="PROSITE" id="PS00726">
    <property type="entry name" value="AP_NUCLEASE_F1_1"/>
    <property type="match status" value="1"/>
</dbReference>
<keyword evidence="2" id="KW-1185">Reference proteome</keyword>
<dbReference type="SUPFAM" id="SSF56219">
    <property type="entry name" value="DNase I-like"/>
    <property type="match status" value="1"/>
</dbReference>
<dbReference type="AlphaFoldDB" id="A0AAF0ULS7"/>
<dbReference type="InterPro" id="IPR020847">
    <property type="entry name" value="AP_endonuclease_F1_BS"/>
</dbReference>
<dbReference type="GO" id="GO:0003677">
    <property type="term" value="F:DNA binding"/>
    <property type="evidence" value="ECO:0007669"/>
    <property type="project" value="InterPro"/>
</dbReference>
<protein>
    <recommendedName>
        <fullName evidence="3">Endonuclease/exonuclease/phosphatase domain-containing protein</fullName>
    </recommendedName>
</protein>
<accession>A0AAF0ULS7</accession>
<sequence>MLLNWKADVVCLQETKIEGNISNIVKEVWGSRWADFVQLEASGTKGGVVIIWDKRFWEGELSSVGAHSVSCSLSRKDQDFKWHLIGVYAPNDRVRGRRPGGS</sequence>
<evidence type="ECO:0000313" key="1">
    <source>
        <dbReference type="EMBL" id="WMV48685.1"/>
    </source>
</evidence>
<organism evidence="1 2">
    <name type="scientific">Solanum verrucosum</name>
    <dbReference type="NCBI Taxonomy" id="315347"/>
    <lineage>
        <taxon>Eukaryota</taxon>
        <taxon>Viridiplantae</taxon>
        <taxon>Streptophyta</taxon>
        <taxon>Embryophyta</taxon>
        <taxon>Tracheophyta</taxon>
        <taxon>Spermatophyta</taxon>
        <taxon>Magnoliopsida</taxon>
        <taxon>eudicotyledons</taxon>
        <taxon>Gunneridae</taxon>
        <taxon>Pentapetalae</taxon>
        <taxon>asterids</taxon>
        <taxon>lamiids</taxon>
        <taxon>Solanales</taxon>
        <taxon>Solanaceae</taxon>
        <taxon>Solanoideae</taxon>
        <taxon>Solaneae</taxon>
        <taxon>Solanum</taxon>
    </lineage>
</organism>
<proteinExistence type="predicted"/>
<gene>
    <name evidence="1" type="ORF">MTR67_042070</name>
</gene>
<evidence type="ECO:0008006" key="3">
    <source>
        <dbReference type="Google" id="ProtNLM"/>
    </source>
</evidence>
<dbReference type="Gene3D" id="3.60.10.10">
    <property type="entry name" value="Endonuclease/exonuclease/phosphatase"/>
    <property type="match status" value="1"/>
</dbReference>
<dbReference type="GO" id="GO:0004519">
    <property type="term" value="F:endonuclease activity"/>
    <property type="evidence" value="ECO:0007669"/>
    <property type="project" value="InterPro"/>
</dbReference>